<dbReference type="EMBL" id="FXAG01000008">
    <property type="protein sequence ID" value="SMF20753.1"/>
    <property type="molecule type" value="Genomic_DNA"/>
</dbReference>
<evidence type="ECO:0000313" key="8">
    <source>
        <dbReference type="EMBL" id="SMF20753.1"/>
    </source>
</evidence>
<feature type="domain" description="Gcp-like" evidence="7">
    <location>
        <begin position="28"/>
        <end position="125"/>
    </location>
</feature>
<accession>A0A1Y6BTP1</accession>
<evidence type="ECO:0000313" key="9">
    <source>
        <dbReference type="Proteomes" id="UP000192920"/>
    </source>
</evidence>
<evidence type="ECO:0000256" key="6">
    <source>
        <dbReference type="ARBA" id="ARBA00032446"/>
    </source>
</evidence>
<evidence type="ECO:0000256" key="2">
    <source>
        <dbReference type="ARBA" id="ARBA00010493"/>
    </source>
</evidence>
<comment type="subcellular location">
    <subcellularLocation>
        <location evidence="1">Cytoplasm</location>
    </subcellularLocation>
</comment>
<comment type="similarity">
    <text evidence="2">Belongs to the KAE1 / TsaD family. TsaB subfamily.</text>
</comment>
<protein>
    <recommendedName>
        <fullName evidence="3">tRNA threonylcarbamoyladenosine biosynthesis protein TsaB</fullName>
    </recommendedName>
    <alternativeName>
        <fullName evidence="6">t(6)A37 threonylcarbamoyladenosine biosynthesis protein TsaB</fullName>
    </alternativeName>
</protein>
<evidence type="ECO:0000256" key="1">
    <source>
        <dbReference type="ARBA" id="ARBA00004496"/>
    </source>
</evidence>
<dbReference type="NCBIfam" id="TIGR03725">
    <property type="entry name" value="T6A_YeaZ"/>
    <property type="match status" value="1"/>
</dbReference>
<dbReference type="InterPro" id="IPR000905">
    <property type="entry name" value="Gcp-like_dom"/>
</dbReference>
<dbReference type="PANTHER" id="PTHR11735">
    <property type="entry name" value="TRNA N6-ADENOSINE THREONYLCARBAMOYLTRANSFERASE"/>
    <property type="match status" value="1"/>
</dbReference>
<dbReference type="GO" id="GO:0002949">
    <property type="term" value="P:tRNA threonylcarbamoyladenosine modification"/>
    <property type="evidence" value="ECO:0007669"/>
    <property type="project" value="InterPro"/>
</dbReference>
<evidence type="ECO:0000259" key="7">
    <source>
        <dbReference type="Pfam" id="PF00814"/>
    </source>
</evidence>
<dbReference type="InterPro" id="IPR043129">
    <property type="entry name" value="ATPase_NBD"/>
</dbReference>
<proteinExistence type="inferred from homology"/>
<dbReference type="Pfam" id="PF00814">
    <property type="entry name" value="TsaD"/>
    <property type="match status" value="1"/>
</dbReference>
<reference evidence="9" key="1">
    <citation type="submission" date="2017-04" db="EMBL/GenBank/DDBJ databases">
        <authorList>
            <person name="Varghese N."/>
            <person name="Submissions S."/>
        </authorList>
    </citation>
    <scope>NUCLEOTIDE SEQUENCE [LARGE SCALE GENOMIC DNA]</scope>
    <source>
        <strain evidence="9">DSM 22618</strain>
    </source>
</reference>
<dbReference type="STRING" id="1123014.SAMN02745746_01891"/>
<evidence type="ECO:0000256" key="5">
    <source>
        <dbReference type="ARBA" id="ARBA00022694"/>
    </source>
</evidence>
<dbReference type="PANTHER" id="PTHR11735:SF11">
    <property type="entry name" value="TRNA THREONYLCARBAMOYLADENOSINE BIOSYNTHESIS PROTEIN TSAB"/>
    <property type="match status" value="1"/>
</dbReference>
<evidence type="ECO:0000256" key="4">
    <source>
        <dbReference type="ARBA" id="ARBA00022490"/>
    </source>
</evidence>
<keyword evidence="5" id="KW-0819">tRNA processing</keyword>
<dbReference type="AlphaFoldDB" id="A0A1Y6BTP1"/>
<dbReference type="CDD" id="cd24032">
    <property type="entry name" value="ASKHA_NBD_TsaB"/>
    <property type="match status" value="1"/>
</dbReference>
<dbReference type="GO" id="GO:0005829">
    <property type="term" value="C:cytosol"/>
    <property type="evidence" value="ECO:0007669"/>
    <property type="project" value="TreeGrafter"/>
</dbReference>
<keyword evidence="9" id="KW-1185">Reference proteome</keyword>
<dbReference type="Proteomes" id="UP000192920">
    <property type="component" value="Unassembled WGS sequence"/>
</dbReference>
<dbReference type="InterPro" id="IPR022496">
    <property type="entry name" value="T6A_TsaB"/>
</dbReference>
<gene>
    <name evidence="8" type="ORF">SAMN02745746_01891</name>
</gene>
<evidence type="ECO:0000256" key="3">
    <source>
        <dbReference type="ARBA" id="ARBA00019012"/>
    </source>
</evidence>
<organism evidence="8 9">
    <name type="scientific">Pseudogulbenkiania subflava DSM 22618</name>
    <dbReference type="NCBI Taxonomy" id="1123014"/>
    <lineage>
        <taxon>Bacteria</taxon>
        <taxon>Pseudomonadati</taxon>
        <taxon>Pseudomonadota</taxon>
        <taxon>Betaproteobacteria</taxon>
        <taxon>Neisseriales</taxon>
        <taxon>Chromobacteriaceae</taxon>
        <taxon>Pseudogulbenkiania</taxon>
    </lineage>
</organism>
<dbReference type="Gene3D" id="3.30.420.40">
    <property type="match status" value="2"/>
</dbReference>
<dbReference type="RefSeq" id="WP_200810921.1">
    <property type="nucleotide sequence ID" value="NZ_FXAG01000008.1"/>
</dbReference>
<keyword evidence="4" id="KW-0963">Cytoplasm</keyword>
<dbReference type="SUPFAM" id="SSF53067">
    <property type="entry name" value="Actin-like ATPase domain"/>
    <property type="match status" value="2"/>
</dbReference>
<dbReference type="FunFam" id="3.30.420.40:FF:000097">
    <property type="entry name" value="tRNA threonylcarbamoyladenosine biosynthesis protein TsaB"/>
    <property type="match status" value="1"/>
</dbReference>
<sequence length="227" mass="24240">MKLLAIDTSTDFLSLAVLNDDNTVVFHERVGQKHAEQALPHVQSLLRDAGLTLQQLDGIVYGQGPGSFTGLRIGCGLAQGLAFSAGVPVIPIPTLDSVAEQAGATRVVACSDARMQQVYLASYDLGTPCRLSPILLLDPEQAGSELQLDGEGWVGAGDGFAAYPVLASSTWGPQLGAIHNDIRPHAASYLRLAQSGRYAHLPAREADLLYVRNKVALTSREQQARQR</sequence>
<name>A0A1Y6BTP1_9NEIS</name>